<evidence type="ECO:0000313" key="3">
    <source>
        <dbReference type="Proteomes" id="UP000321393"/>
    </source>
</evidence>
<proteinExistence type="predicted"/>
<sequence length="87" mass="10077">MSKRTRIVKDSGEDFHTFNVEEDPNDLKEALSYVVANLRQEVINDEINSLESNRTWYLVDLPPSCKAIDCKWILKKKLVPNGTNRQV</sequence>
<dbReference type="AlphaFoldDB" id="A0A5D3B9I1"/>
<dbReference type="OrthoDB" id="413361at2759"/>
<reference evidence="3 4" key="1">
    <citation type="submission" date="2019-08" db="EMBL/GenBank/DDBJ databases">
        <title>Draft genome sequences of two oriental melons (Cucumis melo L. var makuwa).</title>
        <authorList>
            <person name="Kwon S.-Y."/>
        </authorList>
    </citation>
    <scope>NUCLEOTIDE SEQUENCE [LARGE SCALE GENOMIC DNA]</scope>
    <source>
        <strain evidence="4">cv. Chang Bougi</strain>
        <strain evidence="3">cv. SW 3</strain>
        <tissue evidence="2">Leaf</tissue>
    </source>
</reference>
<dbReference type="Proteomes" id="UP000321947">
    <property type="component" value="Unassembled WGS sequence"/>
</dbReference>
<evidence type="ECO:0000313" key="2">
    <source>
        <dbReference type="EMBL" id="TYJ95526.1"/>
    </source>
</evidence>
<protein>
    <submittedName>
        <fullName evidence="1 2">Polyprotein</fullName>
    </submittedName>
</protein>
<gene>
    <name evidence="2" type="ORF">E5676_scaffold767G00120</name>
    <name evidence="1" type="ORF">E6C27_scaffold744G001230</name>
</gene>
<comment type="caution">
    <text evidence="2">The sequence shown here is derived from an EMBL/GenBank/DDBJ whole genome shotgun (WGS) entry which is preliminary data.</text>
</comment>
<dbReference type="EMBL" id="SSTE01018396">
    <property type="protein sequence ID" value="KAA0039642.1"/>
    <property type="molecule type" value="Genomic_DNA"/>
</dbReference>
<dbReference type="Proteomes" id="UP000321393">
    <property type="component" value="Unassembled WGS sequence"/>
</dbReference>
<organism evidence="2 4">
    <name type="scientific">Cucumis melo var. makuwa</name>
    <name type="common">Oriental melon</name>
    <dbReference type="NCBI Taxonomy" id="1194695"/>
    <lineage>
        <taxon>Eukaryota</taxon>
        <taxon>Viridiplantae</taxon>
        <taxon>Streptophyta</taxon>
        <taxon>Embryophyta</taxon>
        <taxon>Tracheophyta</taxon>
        <taxon>Spermatophyta</taxon>
        <taxon>Magnoliopsida</taxon>
        <taxon>eudicotyledons</taxon>
        <taxon>Gunneridae</taxon>
        <taxon>Pentapetalae</taxon>
        <taxon>rosids</taxon>
        <taxon>fabids</taxon>
        <taxon>Cucurbitales</taxon>
        <taxon>Cucurbitaceae</taxon>
        <taxon>Benincaseae</taxon>
        <taxon>Cucumis</taxon>
    </lineage>
</organism>
<accession>A0A5D3B9I1</accession>
<evidence type="ECO:0000313" key="1">
    <source>
        <dbReference type="EMBL" id="KAA0039642.1"/>
    </source>
</evidence>
<dbReference type="EMBL" id="SSTD01020139">
    <property type="protein sequence ID" value="TYJ95526.1"/>
    <property type="molecule type" value="Genomic_DNA"/>
</dbReference>
<evidence type="ECO:0000313" key="4">
    <source>
        <dbReference type="Proteomes" id="UP000321947"/>
    </source>
</evidence>
<name>A0A5D3B9I1_CUCMM</name>